<evidence type="ECO:0000313" key="2">
    <source>
        <dbReference type="Proteomes" id="UP000075578"/>
    </source>
</evidence>
<evidence type="ECO:0000313" key="1">
    <source>
        <dbReference type="EMBL" id="KYC46712.1"/>
    </source>
</evidence>
<protein>
    <submittedName>
        <fullName evidence="1">Uncharacterized protein</fullName>
    </submittedName>
</protein>
<dbReference type="Proteomes" id="UP000075578">
    <property type="component" value="Unassembled WGS sequence"/>
</dbReference>
<proteinExistence type="predicted"/>
<comment type="caution">
    <text evidence="1">The sequence shown here is derived from an EMBL/GenBank/DDBJ whole genome shotgun (WGS) entry which is preliminary data.</text>
</comment>
<name>A0A150IPD2_9EURY</name>
<reference evidence="1 2" key="1">
    <citation type="journal article" date="2016" name="ISME J.">
        <title>Chasing the elusive Euryarchaeota class WSA2: genomes reveal a uniquely fastidious methyl-reducing methanogen.</title>
        <authorList>
            <person name="Nobu M.K."/>
            <person name="Narihiro T."/>
            <person name="Kuroda K."/>
            <person name="Mei R."/>
            <person name="Liu W.T."/>
        </authorList>
    </citation>
    <scope>NUCLEOTIDE SEQUENCE [LARGE SCALE GENOMIC DNA]</scope>
    <source>
        <strain evidence="1">U1lsi0528_Bin089</strain>
    </source>
</reference>
<gene>
    <name evidence="1" type="ORF">AMQ74_01766</name>
</gene>
<dbReference type="EMBL" id="LNGD01000185">
    <property type="protein sequence ID" value="KYC46712.1"/>
    <property type="molecule type" value="Genomic_DNA"/>
</dbReference>
<dbReference type="AlphaFoldDB" id="A0A150IPD2"/>
<sequence length="336" mass="38525">MLLEAITQRESAGRILEHIATYSSDISLLEDIAYMFPLVVWNKKCISKGALLGMIEETEQLEDLVRIFEDSEDLEICNAILERTTNPNIATRNPDIWNNKIIKLILQGNKNTFLDKLNGNEELTRAYKITKEAINGEINQKIPPEELECLAKNPKVPEKVLEEMLEKEWRIVVGPISTRKDLSESLSLKILRSETSIINKITEGKVNIGNYVNLNDSVVPVQSLAWNTPHPKVIEEIIKFSRTTKLEGKGIINSLLFYNETLREELPELFKKAFEANYGPLFEIYVPGHILEEWYGNNLHPKAMSWVYQRLHEDSKQKVYSLVSMEVQALLSIKES</sequence>
<organism evidence="1 2">
    <name type="scientific">Candidatus Methanofastidiosum methylothiophilum</name>
    <dbReference type="NCBI Taxonomy" id="1705564"/>
    <lineage>
        <taxon>Archaea</taxon>
        <taxon>Methanobacteriati</taxon>
        <taxon>Methanobacteriota</taxon>
        <taxon>Stenosarchaea group</taxon>
        <taxon>Candidatus Methanofastidiosia</taxon>
        <taxon>Candidatus Methanofastidiosales</taxon>
        <taxon>Candidatus Methanofastidiosaceae</taxon>
        <taxon>Candidatus Methanofastidiosum</taxon>
    </lineage>
</organism>
<accession>A0A150IPD2</accession>